<organism evidence="1 2">
    <name type="scientific">Microbacterium paraoxydans</name>
    <dbReference type="NCBI Taxonomy" id="199592"/>
    <lineage>
        <taxon>Bacteria</taxon>
        <taxon>Bacillati</taxon>
        <taxon>Actinomycetota</taxon>
        <taxon>Actinomycetes</taxon>
        <taxon>Micrococcales</taxon>
        <taxon>Microbacteriaceae</taxon>
        <taxon>Microbacterium</taxon>
    </lineage>
</organism>
<accession>A0A1H1WTZ9</accession>
<sequence>MDNSEEATPAPTLGRVHWESLFDDLEGQLAAEWEAERAARDAESERLRIARLDLRARLRHLCDERTDTTLHLADGARVPVGLRSLGVDWLAAVSRVPQGARVPSSMLLIPMTSVLGLTVDHGSMLSSLVDESQGAPTLRERMSLGFALRDLARRRLPVHLRLLVGDDLHGTIDRAAADHLDLAEHDSGAARRADAVRGFRMVPYAALAAIRVQGTATL</sequence>
<gene>
    <name evidence="1" type="ORF">SAMN04489809_3251</name>
</gene>
<name>A0A1H1WTZ9_9MICO</name>
<protein>
    <submittedName>
        <fullName evidence="1">Uncharacterized protein</fullName>
    </submittedName>
</protein>
<evidence type="ECO:0000313" key="1">
    <source>
        <dbReference type="EMBL" id="SDT00604.1"/>
    </source>
</evidence>
<dbReference type="EMBL" id="LT629770">
    <property type="protein sequence ID" value="SDT00604.1"/>
    <property type="molecule type" value="Genomic_DNA"/>
</dbReference>
<proteinExistence type="predicted"/>
<dbReference type="AlphaFoldDB" id="A0A1H1WTZ9"/>
<dbReference type="Proteomes" id="UP000182126">
    <property type="component" value="Chromosome I"/>
</dbReference>
<reference evidence="1 2" key="1">
    <citation type="submission" date="2016-10" db="EMBL/GenBank/DDBJ databases">
        <authorList>
            <person name="de Groot N.N."/>
        </authorList>
    </citation>
    <scope>NUCLEOTIDE SEQUENCE [LARGE SCALE GENOMIC DNA]</scope>
    <source>
        <strain evidence="1 2">DSM 15019</strain>
    </source>
</reference>
<evidence type="ECO:0000313" key="2">
    <source>
        <dbReference type="Proteomes" id="UP000182126"/>
    </source>
</evidence>